<name>A0A250L4Z4_9BURK</name>
<sequence length="95" mass="9959">MPGRPDGRFFWSFIVARRIARRDFPVRRTSKTQQPGRAKIAGGKRNGLSGNGAADGLAENSGAGADGGLDQLSRGTTFGKVAGIRNICTSPEVNG</sequence>
<proteinExistence type="predicted"/>
<gene>
    <name evidence="2" type="ORF">BCCH1_20790</name>
</gene>
<evidence type="ECO:0000256" key="1">
    <source>
        <dbReference type="SAM" id="MobiDB-lite"/>
    </source>
</evidence>
<accession>A0A250L4Z4</accession>
<reference evidence="2" key="2">
    <citation type="journal article" date="2017" name="Genome Announc.">
        <title>High-Quality Draft Genome Sequence of Burkholderia contaminans CH-1, a Gram-Negative Bacterium That Metabolizes 2-Azahypoxanthine, a Plant Growth-Regulating Compound.</title>
        <authorList>
            <person name="Choi J.-H."/>
            <person name="Sugiura H."/>
            <person name="Moriuchi R."/>
            <person name="Kawagishi H."/>
            <person name="Dohra H."/>
        </authorList>
    </citation>
    <scope>NUCLEOTIDE SEQUENCE</scope>
    <source>
        <strain evidence="2">CH-1</strain>
    </source>
</reference>
<dbReference type="AlphaFoldDB" id="A0A250L4Z4"/>
<dbReference type="EMBL" id="AP018357">
    <property type="protein sequence ID" value="BBA39656.1"/>
    <property type="molecule type" value="Genomic_DNA"/>
</dbReference>
<feature type="region of interest" description="Disordered" evidence="1">
    <location>
        <begin position="25"/>
        <end position="72"/>
    </location>
</feature>
<evidence type="ECO:0000313" key="2">
    <source>
        <dbReference type="EMBL" id="BBA39656.1"/>
    </source>
</evidence>
<protein>
    <submittedName>
        <fullName evidence="2">Uncharacterized protein</fullName>
    </submittedName>
</protein>
<reference evidence="2" key="1">
    <citation type="journal article" date="2016" name="Biosci. Biotechnol. Biochem.">
        <title>Bioconversion of AHX to AOH by resting cells of Burkholderia contaminans CH-1.</title>
        <authorList>
            <person name="Choi J.H."/>
            <person name="Kikuchi A."/>
            <person name="Pumkaeo P."/>
            <person name="Hirai H."/>
            <person name="Tokuyama S."/>
            <person name="Kawagishi H."/>
        </authorList>
    </citation>
    <scope>NUCLEOTIDE SEQUENCE</scope>
    <source>
        <strain evidence="2">CH-1</strain>
    </source>
</reference>
<organism evidence="2">
    <name type="scientific">Burkholderia contaminans</name>
    <dbReference type="NCBI Taxonomy" id="488447"/>
    <lineage>
        <taxon>Bacteria</taxon>
        <taxon>Pseudomonadati</taxon>
        <taxon>Pseudomonadota</taxon>
        <taxon>Betaproteobacteria</taxon>
        <taxon>Burkholderiales</taxon>
        <taxon>Burkholderiaceae</taxon>
        <taxon>Burkholderia</taxon>
        <taxon>Burkholderia cepacia complex</taxon>
    </lineage>
</organism>